<sequence length="339" mass="36982">MTASGPFAMGPALAGTSARRSAPRSNFTPIVPLGPGNATALGAGLSGAAAPSLKREKETVAPIIDEDDYSDPDEGVEIIDMENVRQMDWMAPESLRKERKEKKKKKDIQVKLEDPSSPSSIKKKEEEMNIEEVDLANALDLSESEEEEELEDLIDDFAVQGEADQDADIRQERLYFFQFPEPFPTFVSNIPLTSPTAMSVDEPPSDSHPRKVSFAADVKPPGPSGDPAGTSTGPDAEQTKELPKVDGVIGQLEVYRSGAVKMRLSNGILMDVTGATQPSFLQQAVHLDLQNKRLHIMGEVNKRFVVSPEIDTLLHAMELRDQAEANAMPIDDTNLIKMA</sequence>
<organism evidence="6 7">
    <name type="scientific">Suillus plorans</name>
    <dbReference type="NCBI Taxonomy" id="116603"/>
    <lineage>
        <taxon>Eukaryota</taxon>
        <taxon>Fungi</taxon>
        <taxon>Dikarya</taxon>
        <taxon>Basidiomycota</taxon>
        <taxon>Agaricomycotina</taxon>
        <taxon>Agaricomycetes</taxon>
        <taxon>Agaricomycetidae</taxon>
        <taxon>Boletales</taxon>
        <taxon>Suillineae</taxon>
        <taxon>Suillaceae</taxon>
        <taxon>Suillus</taxon>
    </lineage>
</organism>
<feature type="region of interest" description="Disordered" evidence="5">
    <location>
        <begin position="90"/>
        <end position="126"/>
    </location>
</feature>
<evidence type="ECO:0000256" key="1">
    <source>
        <dbReference type="ARBA" id="ARBA00004123"/>
    </source>
</evidence>
<dbReference type="PANTHER" id="PTHR13408">
    <property type="entry name" value="DNA-DIRECTED RNA POLYMERASE III"/>
    <property type="match status" value="1"/>
</dbReference>
<evidence type="ECO:0000256" key="2">
    <source>
        <dbReference type="ARBA" id="ARBA00022478"/>
    </source>
</evidence>
<feature type="region of interest" description="Disordered" evidence="5">
    <location>
        <begin position="197"/>
        <end position="243"/>
    </location>
</feature>
<evidence type="ECO:0000256" key="5">
    <source>
        <dbReference type="SAM" id="MobiDB-lite"/>
    </source>
</evidence>
<dbReference type="RefSeq" id="XP_041155463.1">
    <property type="nucleotide sequence ID" value="XM_041303928.1"/>
</dbReference>
<dbReference type="OrthoDB" id="5836119at2759"/>
<keyword evidence="3" id="KW-0804">Transcription</keyword>
<keyword evidence="7" id="KW-1185">Reference proteome</keyword>
<dbReference type="Proteomes" id="UP000719766">
    <property type="component" value="Unassembled WGS sequence"/>
</dbReference>
<name>A0A9P7DC97_9AGAM</name>
<accession>A0A9P7DC97</accession>
<keyword evidence="4" id="KW-0539">Nucleus</keyword>
<feature type="compositionally biased region" description="Acidic residues" evidence="5">
    <location>
        <begin position="64"/>
        <end position="75"/>
    </location>
</feature>
<protein>
    <submittedName>
        <fullName evidence="6">RNA polymerase III RPC4-domain-containing protein</fullName>
    </submittedName>
</protein>
<feature type="compositionally biased region" description="Basic residues" evidence="5">
    <location>
        <begin position="97"/>
        <end position="106"/>
    </location>
</feature>
<keyword evidence="2" id="KW-0240">DNA-directed RNA polymerase</keyword>
<dbReference type="GeneID" id="64597692"/>
<dbReference type="GO" id="GO:0042797">
    <property type="term" value="P:tRNA transcription by RNA polymerase III"/>
    <property type="evidence" value="ECO:0007669"/>
    <property type="project" value="TreeGrafter"/>
</dbReference>
<evidence type="ECO:0000256" key="4">
    <source>
        <dbReference type="ARBA" id="ARBA00023242"/>
    </source>
</evidence>
<evidence type="ECO:0000313" key="6">
    <source>
        <dbReference type="EMBL" id="KAG1788190.1"/>
    </source>
</evidence>
<dbReference type="PANTHER" id="PTHR13408:SF0">
    <property type="entry name" value="DNA-DIRECTED RNA POLYMERASE III SUBUNIT RPC4"/>
    <property type="match status" value="1"/>
</dbReference>
<feature type="region of interest" description="Disordered" evidence="5">
    <location>
        <begin position="1"/>
        <end position="75"/>
    </location>
</feature>
<proteinExistence type="predicted"/>
<comment type="caution">
    <text evidence="6">The sequence shown here is derived from an EMBL/GenBank/DDBJ whole genome shotgun (WGS) entry which is preliminary data.</text>
</comment>
<dbReference type="AlphaFoldDB" id="A0A9P7DC97"/>
<dbReference type="EMBL" id="JABBWE010000070">
    <property type="protein sequence ID" value="KAG1788190.1"/>
    <property type="molecule type" value="Genomic_DNA"/>
</dbReference>
<evidence type="ECO:0000313" key="7">
    <source>
        <dbReference type="Proteomes" id="UP000719766"/>
    </source>
</evidence>
<dbReference type="GO" id="GO:0005666">
    <property type="term" value="C:RNA polymerase III complex"/>
    <property type="evidence" value="ECO:0007669"/>
    <property type="project" value="InterPro"/>
</dbReference>
<reference evidence="6" key="1">
    <citation type="journal article" date="2020" name="New Phytol.">
        <title>Comparative genomics reveals dynamic genome evolution in host specialist ectomycorrhizal fungi.</title>
        <authorList>
            <person name="Lofgren L.A."/>
            <person name="Nguyen N.H."/>
            <person name="Vilgalys R."/>
            <person name="Ruytinx J."/>
            <person name="Liao H.L."/>
            <person name="Branco S."/>
            <person name="Kuo A."/>
            <person name="LaButti K."/>
            <person name="Lipzen A."/>
            <person name="Andreopoulos W."/>
            <person name="Pangilinan J."/>
            <person name="Riley R."/>
            <person name="Hundley H."/>
            <person name="Na H."/>
            <person name="Barry K."/>
            <person name="Grigoriev I.V."/>
            <person name="Stajich J.E."/>
            <person name="Kennedy P.G."/>
        </authorList>
    </citation>
    <scope>NUCLEOTIDE SEQUENCE</scope>
    <source>
        <strain evidence="6">S12</strain>
    </source>
</reference>
<dbReference type="InterPro" id="IPR007811">
    <property type="entry name" value="RPC4"/>
</dbReference>
<evidence type="ECO:0000256" key="3">
    <source>
        <dbReference type="ARBA" id="ARBA00023163"/>
    </source>
</evidence>
<comment type="subcellular location">
    <subcellularLocation>
        <location evidence="1">Nucleus</location>
    </subcellularLocation>
</comment>
<dbReference type="GO" id="GO:0003677">
    <property type="term" value="F:DNA binding"/>
    <property type="evidence" value="ECO:0007669"/>
    <property type="project" value="InterPro"/>
</dbReference>
<dbReference type="Pfam" id="PF05132">
    <property type="entry name" value="RNA_pol_Rpc4"/>
    <property type="match status" value="1"/>
</dbReference>
<feature type="compositionally biased region" description="Low complexity" evidence="5">
    <location>
        <begin position="38"/>
        <end position="52"/>
    </location>
</feature>
<gene>
    <name evidence="6" type="ORF">HD556DRAFT_1404329</name>
</gene>